<keyword evidence="7 9" id="KW-0811">Translocation</keyword>
<evidence type="ECO:0000256" key="7">
    <source>
        <dbReference type="ARBA" id="ARBA00023010"/>
    </source>
</evidence>
<dbReference type="Pfam" id="PF02355">
    <property type="entry name" value="SecD_SecF_C"/>
    <property type="match status" value="1"/>
</dbReference>
<keyword evidence="3 9" id="KW-1003">Cell membrane</keyword>
<dbReference type="Gene3D" id="3.30.1360.200">
    <property type="match status" value="1"/>
</dbReference>
<evidence type="ECO:0000256" key="5">
    <source>
        <dbReference type="ARBA" id="ARBA00022927"/>
    </source>
</evidence>
<feature type="transmembrane region" description="Helical" evidence="9">
    <location>
        <begin position="575"/>
        <end position="597"/>
    </location>
</feature>
<dbReference type="NCBIfam" id="TIGR00916">
    <property type="entry name" value="2A0604s01"/>
    <property type="match status" value="1"/>
</dbReference>
<dbReference type="Gene3D" id="3.30.70.3220">
    <property type="match status" value="1"/>
</dbReference>
<feature type="transmembrane region" description="Helical" evidence="9">
    <location>
        <begin position="676"/>
        <end position="700"/>
    </location>
</feature>
<keyword evidence="14" id="KW-1185">Reference proteome</keyword>
<dbReference type="InterPro" id="IPR048634">
    <property type="entry name" value="SecD_SecF_C"/>
</dbReference>
<dbReference type="InterPro" id="IPR048631">
    <property type="entry name" value="SecD_1st"/>
</dbReference>
<feature type="transmembrane region" description="Helical" evidence="9">
    <location>
        <begin position="55"/>
        <end position="73"/>
    </location>
</feature>
<reference evidence="13 14" key="1">
    <citation type="submission" date="2022-11" db="EMBL/GenBank/DDBJ databases">
        <title>Minimal conservation of predation-associated metabolite biosynthetic gene clusters underscores biosynthetic potential of Myxococcota including descriptions for ten novel species: Archangium lansinium sp. nov., Myxococcus landrumus sp. nov., Nannocystis bai.</title>
        <authorList>
            <person name="Ahearne A."/>
            <person name="Stevens C."/>
            <person name="Dowd S."/>
        </authorList>
    </citation>
    <scope>NUCLEOTIDE SEQUENCE [LARGE SCALE GENOMIC DNA]</scope>
    <source>
        <strain evidence="13 14">RJM3</strain>
    </source>
</reference>
<dbReference type="InterPro" id="IPR001036">
    <property type="entry name" value="Acrflvin-R"/>
</dbReference>
<sequence>MIYNILQYAFAGLGALSLGLGAWQRSKRGVFLMSAIASFCAAIAAHYHVFWATATFGLCVPWALLCALNTIDLSWRVKMGFVLFLALGSWLCIYPTYSDERYGRIDRSGLGPEERAKVEEDARVGNRGVREWLLSNIEFRLVRGLDLKGGLRLVYTVDVDEAIKDKRDRYYDELRQALVRSYGIIGAEQQASVEDLKKLTGKARVEKSRDNVGTLFINFEDAADADKVNDEFMRPFQEMQRQFSSDRKRVTLRIKGDVESQIRDKAVAQAKETVLRRVDSMGLKEAGVTTRDEDIIIEIPGDNDQTFAEIRDIVSRTARLEFKLLDDEVNYFEAEVRNPKNKEVKGLRFQQEQVSVGPGKQKVNYYAVLEHMEGEDMRQALERLREWATTLSVPDDHEIGFGKYQAYNEEKDLVEDVGWRTYYLFSKAEITGDMVSDAQAMPDPSDRGLGGWLVQMKMTSVGGDRFEDITEKNVKRRFAIILDQKVESAPVIQTKIPGGVATITMGSANVDQQVTDARNLELVLRSGALPAPISPSNEQRIGPSLGQDAIVQGAKGGLAGVVLVLLFMQIYYSRAGAIANIAVLFNMVLQVAILAMFGASMTLPGIAGLVLTVGIAVDANVLINERIREELRQGKSPRAAVDVGYDKAFSAILDGHVTTLISGLILAQYGSGPIKGFAVTLIVGIAVSLFTGVVCTRLMFDWAVRARKVKKLYLG</sequence>
<comment type="caution">
    <text evidence="13">The sequence shown here is derived from an EMBL/GenBank/DDBJ whole genome shotgun (WGS) entry which is preliminary data.</text>
</comment>
<proteinExistence type="inferred from homology"/>
<keyword evidence="6 9" id="KW-1133">Transmembrane helix</keyword>
<name>A0ABT5EVW8_9BACT</name>
<dbReference type="SUPFAM" id="SSF82866">
    <property type="entry name" value="Multidrug efflux transporter AcrB transmembrane domain"/>
    <property type="match status" value="1"/>
</dbReference>
<dbReference type="NCBIfam" id="TIGR01129">
    <property type="entry name" value="secD"/>
    <property type="match status" value="1"/>
</dbReference>
<feature type="domain" description="Protein export membrane protein SecD/SecF C-terminal" evidence="10">
    <location>
        <begin position="537"/>
        <end position="693"/>
    </location>
</feature>
<evidence type="ECO:0000313" key="13">
    <source>
        <dbReference type="EMBL" id="MDC0745966.1"/>
    </source>
</evidence>
<evidence type="ECO:0000256" key="4">
    <source>
        <dbReference type="ARBA" id="ARBA00022692"/>
    </source>
</evidence>
<keyword evidence="5 9" id="KW-0653">Protein transport</keyword>
<feature type="transmembrane region" description="Helical" evidence="9">
    <location>
        <begin position="648"/>
        <end position="670"/>
    </location>
</feature>
<comment type="function">
    <text evidence="9">Part of the Sec protein translocase complex. Interacts with the SecYEG preprotein conducting channel. SecDF uses the proton motive force (PMF) to complete protein translocation after the ATP-dependent function of SecA.</text>
</comment>
<evidence type="ECO:0000313" key="14">
    <source>
        <dbReference type="Proteomes" id="UP001221411"/>
    </source>
</evidence>
<dbReference type="Pfam" id="PF22599">
    <property type="entry name" value="SecDF_P1_head"/>
    <property type="match status" value="1"/>
</dbReference>
<evidence type="ECO:0000256" key="3">
    <source>
        <dbReference type="ARBA" id="ARBA00022475"/>
    </source>
</evidence>
<comment type="caution">
    <text evidence="9">Lacks conserved residue(s) required for the propagation of feature annotation.</text>
</comment>
<dbReference type="InterPro" id="IPR022813">
    <property type="entry name" value="SecD/SecF_arch_bac"/>
</dbReference>
<organism evidence="13 14">
    <name type="scientific">Polyangium mundeleinium</name>
    <dbReference type="NCBI Taxonomy" id="2995306"/>
    <lineage>
        <taxon>Bacteria</taxon>
        <taxon>Pseudomonadati</taxon>
        <taxon>Myxococcota</taxon>
        <taxon>Polyangia</taxon>
        <taxon>Polyangiales</taxon>
        <taxon>Polyangiaceae</taxon>
        <taxon>Polyangium</taxon>
    </lineage>
</organism>
<evidence type="ECO:0000256" key="9">
    <source>
        <dbReference type="HAMAP-Rule" id="MF_01463"/>
    </source>
</evidence>
<evidence type="ECO:0000259" key="11">
    <source>
        <dbReference type="Pfam" id="PF21760"/>
    </source>
</evidence>
<feature type="domain" description="Protein translocase subunit SecDF P1" evidence="11">
    <location>
        <begin position="267"/>
        <end position="327"/>
    </location>
</feature>
<dbReference type="Gene3D" id="1.20.1640.10">
    <property type="entry name" value="Multidrug efflux transporter AcrB transmembrane domain"/>
    <property type="match status" value="1"/>
</dbReference>
<dbReference type="InterPro" id="IPR005791">
    <property type="entry name" value="SecD"/>
</dbReference>
<dbReference type="EMBL" id="JAQNDO010000001">
    <property type="protein sequence ID" value="MDC0745966.1"/>
    <property type="molecule type" value="Genomic_DNA"/>
</dbReference>
<protein>
    <recommendedName>
        <fullName evidence="9">Protein translocase subunit SecD</fullName>
    </recommendedName>
</protein>
<evidence type="ECO:0000259" key="12">
    <source>
        <dbReference type="Pfam" id="PF22599"/>
    </source>
</evidence>
<keyword evidence="8 9" id="KW-0472">Membrane</keyword>
<evidence type="ECO:0000256" key="2">
    <source>
        <dbReference type="ARBA" id="ARBA00022448"/>
    </source>
</evidence>
<feature type="transmembrane region" description="Helical" evidence="9">
    <location>
        <begin position="603"/>
        <end position="623"/>
    </location>
</feature>
<comment type="similarity">
    <text evidence="9">Belongs to the SecD/SecF family. SecD subfamily.</text>
</comment>
<evidence type="ECO:0000256" key="8">
    <source>
        <dbReference type="ARBA" id="ARBA00023136"/>
    </source>
</evidence>
<dbReference type="PANTHER" id="PTHR30081:SF1">
    <property type="entry name" value="PROTEIN TRANSLOCASE SUBUNIT SECD"/>
    <property type="match status" value="1"/>
</dbReference>
<gene>
    <name evidence="9 13" type="primary">secD</name>
    <name evidence="13" type="ORF">POL67_31855</name>
</gene>
<dbReference type="PANTHER" id="PTHR30081">
    <property type="entry name" value="PROTEIN-EXPORT MEMBRANE PROTEIN SEC"/>
    <property type="match status" value="1"/>
</dbReference>
<evidence type="ECO:0000259" key="10">
    <source>
        <dbReference type="Pfam" id="PF02355"/>
    </source>
</evidence>
<feature type="transmembrane region" description="Helical" evidence="9">
    <location>
        <begin position="6"/>
        <end position="23"/>
    </location>
</feature>
<evidence type="ECO:0000256" key="1">
    <source>
        <dbReference type="ARBA" id="ARBA00004651"/>
    </source>
</evidence>
<evidence type="ECO:0000256" key="6">
    <source>
        <dbReference type="ARBA" id="ARBA00022989"/>
    </source>
</evidence>
<dbReference type="PRINTS" id="PR00702">
    <property type="entry name" value="ACRIFLAVINRP"/>
</dbReference>
<keyword evidence="2 9" id="KW-0813">Transport</keyword>
<feature type="domain" description="SecDF P1 head subdomain" evidence="12">
    <location>
        <begin position="420"/>
        <end position="531"/>
    </location>
</feature>
<keyword evidence="4 9" id="KW-0812">Transmembrane</keyword>
<dbReference type="InterPro" id="IPR054384">
    <property type="entry name" value="SecDF_P1_head"/>
</dbReference>
<feature type="transmembrane region" description="Helical" evidence="9">
    <location>
        <begin position="80"/>
        <end position="97"/>
    </location>
</feature>
<dbReference type="Proteomes" id="UP001221411">
    <property type="component" value="Unassembled WGS sequence"/>
</dbReference>
<dbReference type="InterPro" id="IPR055344">
    <property type="entry name" value="SecD_SecF_C_bact"/>
</dbReference>
<comment type="subcellular location">
    <subcellularLocation>
        <location evidence="1 9">Cell membrane</location>
        <topology evidence="1 9">Multi-pass membrane protein</topology>
    </subcellularLocation>
</comment>
<feature type="transmembrane region" description="Helical" evidence="9">
    <location>
        <begin position="549"/>
        <end position="568"/>
    </location>
</feature>
<feature type="transmembrane region" description="Helical" evidence="9">
    <location>
        <begin position="30"/>
        <end position="49"/>
    </location>
</feature>
<accession>A0ABT5EVW8</accession>
<dbReference type="Pfam" id="PF21760">
    <property type="entry name" value="SecD_1st"/>
    <property type="match status" value="1"/>
</dbReference>
<dbReference type="HAMAP" id="MF_01463_B">
    <property type="entry name" value="SecD_B"/>
    <property type="match status" value="1"/>
</dbReference>
<comment type="subunit">
    <text evidence="9">Forms a complex with SecF. Part of the essential Sec protein translocation apparatus which comprises SecA, SecYEG and auxiliary proteins SecDF. Other proteins may also be involved.</text>
</comment>
<dbReference type="RefSeq" id="WP_271924001.1">
    <property type="nucleotide sequence ID" value="NZ_JAQNDO010000001.1"/>
</dbReference>